<evidence type="ECO:0000313" key="1">
    <source>
        <dbReference type="EMBL" id="KAF5186519.1"/>
    </source>
</evidence>
<keyword evidence="2" id="KW-1185">Reference proteome</keyword>
<dbReference type="AlphaFoldDB" id="A0A7J6VN49"/>
<accession>A0A7J6VN49</accession>
<protein>
    <recommendedName>
        <fullName evidence="3">Ubiquitin-like protease family profile domain-containing protein</fullName>
    </recommendedName>
</protein>
<dbReference type="Gene3D" id="3.40.395.10">
    <property type="entry name" value="Adenoviral Proteinase, Chain A"/>
    <property type="match status" value="1"/>
</dbReference>
<evidence type="ECO:0008006" key="3">
    <source>
        <dbReference type="Google" id="ProtNLM"/>
    </source>
</evidence>
<reference evidence="1 2" key="1">
    <citation type="submission" date="2020-06" db="EMBL/GenBank/DDBJ databases">
        <title>Transcriptomic and genomic resources for Thalictrum thalictroides and T. hernandezii: Facilitating candidate gene discovery in an emerging model plant lineage.</title>
        <authorList>
            <person name="Arias T."/>
            <person name="Riano-Pachon D.M."/>
            <person name="Di Stilio V.S."/>
        </authorList>
    </citation>
    <scope>NUCLEOTIDE SEQUENCE [LARGE SCALE GENOMIC DNA]</scope>
    <source>
        <strain evidence="2">cv. WT478/WT964</strain>
        <tissue evidence="1">Leaves</tissue>
    </source>
</reference>
<comment type="caution">
    <text evidence="1">The sequence shown here is derived from an EMBL/GenBank/DDBJ whole genome shotgun (WGS) entry which is preliminary data.</text>
</comment>
<gene>
    <name evidence="1" type="ORF">FRX31_023895</name>
</gene>
<dbReference type="InterPro" id="IPR038765">
    <property type="entry name" value="Papain-like_cys_pep_sf"/>
</dbReference>
<proteinExistence type="predicted"/>
<name>A0A7J6VN49_THATH</name>
<dbReference type="Proteomes" id="UP000554482">
    <property type="component" value="Unassembled WGS sequence"/>
</dbReference>
<sequence>MSPLFKFITQEQQDKMKPLFDNALMSNIVYNNDDQIMIFGEDIIDLLWNKFLDAQFINCFTCDLYNNNDELRELFISQGLLAIVLFNATYMKNYITPLINKKFESERVEQPFKGDKEVIEMDAPHQGETTDCAIFVCEVMEILAFKNIMPQSFGQNFASKKRVNYAEKPISSWDVDLDKLINEYVYC</sequence>
<dbReference type="SUPFAM" id="SSF54001">
    <property type="entry name" value="Cysteine proteinases"/>
    <property type="match status" value="1"/>
</dbReference>
<dbReference type="EMBL" id="JABWDY010029157">
    <property type="protein sequence ID" value="KAF5186519.1"/>
    <property type="molecule type" value="Genomic_DNA"/>
</dbReference>
<evidence type="ECO:0000313" key="2">
    <source>
        <dbReference type="Proteomes" id="UP000554482"/>
    </source>
</evidence>
<organism evidence="1 2">
    <name type="scientific">Thalictrum thalictroides</name>
    <name type="common">Rue-anemone</name>
    <name type="synonym">Anemone thalictroides</name>
    <dbReference type="NCBI Taxonomy" id="46969"/>
    <lineage>
        <taxon>Eukaryota</taxon>
        <taxon>Viridiplantae</taxon>
        <taxon>Streptophyta</taxon>
        <taxon>Embryophyta</taxon>
        <taxon>Tracheophyta</taxon>
        <taxon>Spermatophyta</taxon>
        <taxon>Magnoliopsida</taxon>
        <taxon>Ranunculales</taxon>
        <taxon>Ranunculaceae</taxon>
        <taxon>Thalictroideae</taxon>
        <taxon>Thalictrum</taxon>
    </lineage>
</organism>